<keyword evidence="19" id="KW-1185">Reference proteome</keyword>
<evidence type="ECO:0000256" key="10">
    <source>
        <dbReference type="ARBA" id="ARBA00023136"/>
    </source>
</evidence>
<evidence type="ECO:0000256" key="2">
    <source>
        <dbReference type="ARBA" id="ARBA00004278"/>
    </source>
</evidence>
<evidence type="ECO:0000259" key="17">
    <source>
        <dbReference type="PROSITE" id="PS50021"/>
    </source>
</evidence>
<dbReference type="SUPFAM" id="SSF47576">
    <property type="entry name" value="Calponin-homology domain, CH-domain"/>
    <property type="match status" value="1"/>
</dbReference>
<feature type="coiled-coil region" evidence="14">
    <location>
        <begin position="937"/>
        <end position="990"/>
    </location>
</feature>
<evidence type="ECO:0000256" key="3">
    <source>
        <dbReference type="ARBA" id="ARBA00022475"/>
    </source>
</evidence>
<feature type="coiled-coil region" evidence="14">
    <location>
        <begin position="1373"/>
        <end position="1407"/>
    </location>
</feature>
<dbReference type="InterPro" id="IPR002017">
    <property type="entry name" value="Spectrin_repeat"/>
</dbReference>
<dbReference type="PROSITE" id="PS50135">
    <property type="entry name" value="ZF_ZZ_2"/>
    <property type="match status" value="1"/>
</dbReference>
<dbReference type="Pfam" id="PF00397">
    <property type="entry name" value="WW"/>
    <property type="match status" value="1"/>
</dbReference>
<dbReference type="SUPFAM" id="SSF57850">
    <property type="entry name" value="RING/U-box"/>
    <property type="match status" value="1"/>
</dbReference>
<evidence type="ECO:0000256" key="6">
    <source>
        <dbReference type="ARBA" id="ARBA00022737"/>
    </source>
</evidence>
<dbReference type="PANTHER" id="PTHR12268:SF14">
    <property type="entry name" value="DYSTROPHIN-1"/>
    <property type="match status" value="1"/>
</dbReference>
<dbReference type="Gene3D" id="1.10.418.10">
    <property type="entry name" value="Calponin-like domain"/>
    <property type="match status" value="2"/>
</dbReference>
<keyword evidence="3" id="KW-1003">Cell membrane</keyword>
<evidence type="ECO:0000313" key="20">
    <source>
        <dbReference type="RefSeq" id="XP_012946043.2"/>
    </source>
</evidence>
<accession>A0ABM1AEB3</accession>
<feature type="domain" description="WW" evidence="16">
    <location>
        <begin position="3137"/>
        <end position="3170"/>
    </location>
</feature>
<dbReference type="Gene3D" id="1.20.58.60">
    <property type="match status" value="17"/>
</dbReference>
<evidence type="ECO:0000256" key="4">
    <source>
        <dbReference type="ARBA" id="ARBA00022490"/>
    </source>
</evidence>
<evidence type="ECO:0000256" key="11">
    <source>
        <dbReference type="ARBA" id="ARBA00023203"/>
    </source>
</evidence>
<dbReference type="Pfam" id="PF09068">
    <property type="entry name" value="EF-hand_2"/>
    <property type="match status" value="1"/>
</dbReference>
<dbReference type="SMART" id="SM00033">
    <property type="entry name" value="CH"/>
    <property type="match status" value="2"/>
</dbReference>
<proteinExistence type="predicted"/>
<dbReference type="InterPro" id="IPR011992">
    <property type="entry name" value="EF-hand-dom_pair"/>
</dbReference>
<dbReference type="PROSITE" id="PS01357">
    <property type="entry name" value="ZF_ZZ_1"/>
    <property type="match status" value="1"/>
</dbReference>
<evidence type="ECO:0000256" key="15">
    <source>
        <dbReference type="SAM" id="MobiDB-lite"/>
    </source>
</evidence>
<feature type="coiled-coil region" evidence="14">
    <location>
        <begin position="3654"/>
        <end position="3691"/>
    </location>
</feature>
<keyword evidence="9" id="KW-0106">Calcium</keyword>
<gene>
    <name evidence="20" type="primary">LOC101851170</name>
</gene>
<dbReference type="SUPFAM" id="SSF51045">
    <property type="entry name" value="WW domain"/>
    <property type="match status" value="1"/>
</dbReference>
<dbReference type="InterPro" id="IPR036020">
    <property type="entry name" value="WW_dom_sf"/>
</dbReference>
<keyword evidence="8" id="KW-0862">Zinc</keyword>
<keyword evidence="6" id="KW-0677">Repeat</keyword>
<keyword evidence="14" id="KW-0175">Coiled coil</keyword>
<feature type="coiled-coil region" evidence="14">
    <location>
        <begin position="1300"/>
        <end position="1338"/>
    </location>
</feature>
<feature type="compositionally biased region" description="Low complexity" evidence="15">
    <location>
        <begin position="293"/>
        <end position="305"/>
    </location>
</feature>
<dbReference type="SUPFAM" id="SSF46966">
    <property type="entry name" value="Spectrin repeat"/>
    <property type="match status" value="19"/>
</dbReference>
<dbReference type="PROSITE" id="PS50021">
    <property type="entry name" value="CH"/>
    <property type="match status" value="2"/>
</dbReference>
<protein>
    <submittedName>
        <fullName evidence="20">Dystrophin</fullName>
    </submittedName>
</protein>
<feature type="coiled-coil region" evidence="14">
    <location>
        <begin position="456"/>
        <end position="493"/>
    </location>
</feature>
<dbReference type="PANTHER" id="PTHR12268">
    <property type="entry name" value="E3 UBIQUITIN-PROTEIN LIGASE KCMF1"/>
    <property type="match status" value="1"/>
</dbReference>
<feature type="coiled-coil region" evidence="14">
    <location>
        <begin position="3715"/>
        <end position="3759"/>
    </location>
</feature>
<dbReference type="PROSITE" id="PS01159">
    <property type="entry name" value="WW_DOMAIN_1"/>
    <property type="match status" value="1"/>
</dbReference>
<keyword evidence="4" id="KW-0963">Cytoplasm</keyword>
<feature type="region of interest" description="Disordered" evidence="15">
    <location>
        <begin position="3484"/>
        <end position="3503"/>
    </location>
</feature>
<feature type="domain" description="ZZ-type" evidence="18">
    <location>
        <begin position="3391"/>
        <end position="3447"/>
    </location>
</feature>
<keyword evidence="10" id="KW-0472">Membrane</keyword>
<dbReference type="SMART" id="SM00456">
    <property type="entry name" value="WW"/>
    <property type="match status" value="1"/>
</dbReference>
<feature type="domain" description="Calponin-homology (CH)" evidence="17">
    <location>
        <begin position="23"/>
        <end position="128"/>
    </location>
</feature>
<dbReference type="Gene3D" id="2.20.70.10">
    <property type="match status" value="1"/>
</dbReference>
<dbReference type="SUPFAM" id="SSF47473">
    <property type="entry name" value="EF-hand"/>
    <property type="match status" value="2"/>
</dbReference>
<dbReference type="Pfam" id="PF00569">
    <property type="entry name" value="ZZ"/>
    <property type="match status" value="1"/>
</dbReference>
<evidence type="ECO:0000256" key="1">
    <source>
        <dbReference type="ARBA" id="ARBA00004245"/>
    </source>
</evidence>
<dbReference type="InterPro" id="IPR050774">
    <property type="entry name" value="KCMF1/Dystrophin"/>
</dbReference>
<dbReference type="CDD" id="cd00176">
    <property type="entry name" value="SPEC"/>
    <property type="match status" value="10"/>
</dbReference>
<evidence type="ECO:0000256" key="14">
    <source>
        <dbReference type="SAM" id="Coils"/>
    </source>
</evidence>
<dbReference type="Gene3D" id="1.10.238.10">
    <property type="entry name" value="EF-hand"/>
    <property type="match status" value="2"/>
</dbReference>
<dbReference type="Pfam" id="PF00435">
    <property type="entry name" value="Spectrin"/>
    <property type="match status" value="12"/>
</dbReference>
<feature type="region of interest" description="Disordered" evidence="15">
    <location>
        <begin position="282"/>
        <end position="305"/>
    </location>
</feature>
<dbReference type="InterPro" id="IPR000433">
    <property type="entry name" value="Znf_ZZ"/>
</dbReference>
<keyword evidence="11" id="KW-0009">Actin-binding</keyword>
<dbReference type="InterPro" id="IPR015153">
    <property type="entry name" value="EF-hand_dom_typ1"/>
</dbReference>
<feature type="domain" description="Calponin-homology (CH)" evidence="17">
    <location>
        <begin position="143"/>
        <end position="248"/>
    </location>
</feature>
<keyword evidence="12" id="KW-0206">Cytoskeleton</keyword>
<feature type="coiled-coil region" evidence="14">
    <location>
        <begin position="1786"/>
        <end position="1853"/>
    </location>
</feature>
<sequence length="3887" mass="444161">MENYYSKDLTLLKFKKGRDEREDIQRKTFTKWINSQFSKAQRATITDLFLDLRDGQRLLSLLEVLSGLSLKPEKGKLRVHHINNLNRAMEILENNYSIKLVNISSGDIVDGNQKLTLGLVWSIILNFQVKDVMRNVMEDLGQTNLERTLLSWCQLSTQGYERVDITNFTTSWRDGLAFNALLHHYRPDLFKYKDLQNRDNLYRLNHAFQIASDKLGIDRLLDAEDMTVEVPDKKSVMTYLMCMFQVLPHANLASRANSSGISDVVVSPPVSRKISAEVDIGHVTPRDKGNNLSESAMSMSSSESRHSTMSTVSVDLLSYQDSLENVLTWLLEAEDIMDKQLPIADDVTKVKEQFNQHEEFMVELTRHQDSIGGVLKEGNDLLTEAKVTAEEDKEIRTQMSLLNNRWEELRVKALDRQSRLQKVLMDLQQSQLDALAAWLTDMEQRISQQQAIGAHLDAIKAQVEEHKVIQKSIEEEQRKVDSLQNMVVVVDDNNTESACAAMESQLESLGKRWAQICRWTEEQWLLLQELLMRWQQFSDEQDKFSLWLTQKEAILQRMRSAKLETAEEVITQVKYLKSIENDMVEQVRRFDALNECGQQIVAVVDNQEAIAKISTLLEEFQERWEKLVQDMEAQSKEIANSGVELSKVSDYYEEDVIEAESAKVTSASPPSSTKKRRVESASRSEFDLELKTLLDWMDRTESTLLLLVSDNPSEPFTVEEQRVLIQDTESTVRSHQIDVQRLLTLGQTILTELKIAGESQDAMTVVIKGLEERWEKLNDNLAETQTKVDLNFETKKFYEEMSALQDLMNTYVKWISSAENIAKDAPEITRQLDQCKVKVKAMQSHQDRIDRLRIFGEQIVRQYSAAHTVKPDMEELLAKWQATAGKLDERQKQLLEALDKVPPRTYLETMAVLSKWVKDIDKVIKGDKVQVASVSVMSSQLETFKELSKEMREHEKSLDYLNKTGRDLISKSTEDQAKTLQTDLDRLNAEWAAVATSIEQRQSRLDKSVANVTEFRHQMDGLNKWMREMDVFLHAPDPSVGDIPALQAQLQESKGVQDDVKTLQTNVKSVNALWKNVLSDAEPKFKSEVEEEVKEMNERWEKLVHLAEKQNLRLEASLKKGRTIYDRIEALNMWLTELKDDLANKDYSVENPNDLQVKARKFKTLKSDLEVKSAEMEDITNEAKDILSDSPSGSLQDLARLQMRMNALWDDVNARVDRYHTLYESADRKWKDMRDLLNVESQYLQSLESKVRRTSTASSDAEDISEELNDVETYLAEHSTENKRHISELANDLIHNSIMVETVRKELEDFLRKNEKVESEARSKIQRLEQSIQRAQTIERQMLEMSQWMGDVSQLLQNRLDADMLAGDVPQEHETLQLEVKQQQELLEELEKNVQEYRQQGKMEASARLEQQTQLLKKHFAEVMVKFRKFQRPAEFEPKMTHVWRELGAIQGTVHLLEVPSDEPEAIQERHENCMKFYRTMSELKPEVETVLKTGRQIVEHKQVDFPDCLSKQLDAIKQLYNELGAQIKQSKAALEKSLKLSKKLRKELAAVQEFIDTSNKTLEDREDKGETNVDEELRYIVASQEEVVQKEAALASVHDLIHQLQDLSDEVDVRESRDHARQLTQDMHELSQRLVKHKTKVQENTLALETQFVDFQTQIMKIKEWLGRAETIVGAHSRLSEQQQRLTPHRETIKTMQKQMNDLRSQVDEIRDQAIDLMSKSDCYNRMVEPELSHINQRWEELSQKIRERQASLPPESPTLQETRTAVQVSFTSPGSPSRSKVEGGEAFNQVYDELNNKMDEFESQVSTGGQLQEAEYSRGLEEVVKTVDEEKQKLLREIERVTEQGEQLLHAAETSRDPVTHARVSNKLQELKIRWLSIQRDVESKRHEVATVLPGLRAGGEDREEFIHWLEEVEGRVVKPRTHEDTQVLEQEVRERGKDLLALQARTQELGERHGARQLVAAGLDLSQLDQRHRALVAQLSLPATPSPVLEEKVEAVMVAASATAPLAATPATVVATSASSPVVATSATVVATSPAVSTSPSGVEQTVTKTTQVKAYAVSESVVNMTRTPDPVDPSIVDRTTALAHNPEQYLAELGRLRAQIARLRGLIEREEQVPSDEKSTREMDTRIKALDQNVWEVQEHLAELESQKDDVILQASQEHAGNILSQMEQMLQEWSKLSDAHANRMKKWHTTVEQWRIVDSGTKEMTAWLDSAENKLTTARNTLGPEEADQMYKELEVSLRQHQGHVKKINSASEEILRESIGVPSNPLSDRLELINHRWEVLCSEVFARQKRSKESSVEPQDFTNDMDELFSWIDETENMIGSSLRPDVHYLEALLEKLKDREDEVATRQASLSSINTRGAKLLQSPTLTEEDRANVRRDMDSLNEGWTKVTLTVPQKVVQVEEELRKVKTLNEGLDDLQNWVDSTKVVLATQASPVKSLTEVDGNDSVIIDRQTTADAIESQEVKLNQLSQVCGQYSRSLQAQGLTMPEVTERKLKSVTSGLEEVKEMSKNISERTEPHIAEVMVQVKNVQQVESCPTQEVAPPTPSSWLDFDKSISELRDWLTLSEHMLKSQKVTVADLKDIEQMRLKLVNQLHEMQVRQKQLDQVSGLSSQLQSSIDSPSDRQALKDRTEKLQSDWMVTGEHLTQRKSVLEGMLESSRTFVQSYAGLEQWLSTSEGELDQVQTQQDKDMLAASHVKLQKELSEHQAVVDSLKTQGTQLLDNYSEEDTWQLRRQLERLTNRWSTLSNRLANEGKAIQSGKESVEEFEASFQKFNDWLVTTEQSFDALSRQTAPQELGDNQELAQEYLEQFKDLQADVDCHQPGIESLHQSGNQVVRSMGARESHKLQARLEEMNKRWLHLMEKSMEIRGRLESNVEQWSRLVKTLQSLVSWVSARQVDLQQQQPVGGDLASVQRQLVENQRLRQVLELKRPLVEQSLDAGKFYLKEEGEEISRYDSGGESADDSGSEPVLENDAPNLMRNIKRQVHVLNKKWTELNQSCLNWQIKLDEVAERMSIFHESMDNLHDRLVAAERETRDWPNVGDIIIGELQTEIDRTKSFQLKFPLQGEVDDVTDQANRLQENHVILSHHNVHRLEDFSQRWASLNQMLQDRLQHLQDALNAYGPNSQHFLTASVDSPWERAVAGNKVPYYINHATETTQWDHPHLTVLMDALIELNKIRFAAYRTGMKLRMLQKKLCLDMVPLQSAVDAFDSHGLRGRNDKLIDVGEIIECLSTVFEAAAKEHPDIVNVPLSVDLTLNWILDVYDSVRSGKLRVLSFKVGLICLSQAQLEDKYRYLFRLIADTNAFSDQRKLGLLLHDCMQIPRQLGEIASFGGSNIEPSVRSCFEKANGRPEIEASHFLEWLRLEPQSLVWLPVLHRLAAAETAKHQAKCNVCKEFPIVGFRYRCLKCFNFDVCQNCFFSGRIAKSHKLTHPMQEYCTTTTSGEDVRDFSKVFKNKFKSKRHFKKHPRRGYLPVESHLEGDSLESPNPSPQHSISQDMHSRLEMLTSRIAEVEQRQGAPSDVDDDEEHKLIAQASNTLSTSRPEEEHRLISEKTKALSNQSKEGHKANCENSKVLSDQRKDEHKVIADDPRVLDLSKERQEEHKRISDYSKVLSTRREDEHHLIAQYCSSLKGDPSSHALKSPMQIMMAVDADQRQQLENMIRDLEDENKTLQVEYDRLQQAAQQRSDTSFLLLSSEENNGGEASGDHNEEMMAEAKLLRQHKGRLEARMRVLEDHNQQLESQLGRLRQLLVQPQADKSYLSIDSSLRTSPMTTPSSSQSSLPAGSGRYRFAPTFESTPHTNGNTNANDSLDESGVSLGAHAPPTYSAAKMRGSNNVGDLFHMAGEVGQAVGSLVTVMTDEEAAALNGSDNTNAIKHTEQL</sequence>
<dbReference type="PIRSF" id="PIRSF002341">
    <property type="entry name" value="Dystrophin/utrophin"/>
    <property type="match status" value="1"/>
</dbReference>
<evidence type="ECO:0000259" key="16">
    <source>
        <dbReference type="PROSITE" id="PS50020"/>
    </source>
</evidence>
<dbReference type="InterPro" id="IPR001715">
    <property type="entry name" value="CH_dom"/>
</dbReference>
<evidence type="ECO:0000259" key="18">
    <source>
        <dbReference type="PROSITE" id="PS50135"/>
    </source>
</evidence>
<feature type="coiled-coil region" evidence="14">
    <location>
        <begin position="1694"/>
        <end position="1721"/>
    </location>
</feature>
<feature type="coiled-coil region" evidence="14">
    <location>
        <begin position="1090"/>
        <end position="1117"/>
    </location>
</feature>
<evidence type="ECO:0000313" key="19">
    <source>
        <dbReference type="Proteomes" id="UP000694888"/>
    </source>
</evidence>
<evidence type="ECO:0000256" key="13">
    <source>
        <dbReference type="PROSITE-ProRule" id="PRU00228"/>
    </source>
</evidence>
<name>A0ABM1AEB3_APLCA</name>
<dbReference type="InterPro" id="IPR043145">
    <property type="entry name" value="Znf_ZZ_sf"/>
</dbReference>
<feature type="region of interest" description="Disordered" evidence="15">
    <location>
        <begin position="3772"/>
        <end position="3825"/>
    </location>
</feature>
<dbReference type="InterPro" id="IPR015154">
    <property type="entry name" value="EF-hand_dom_typ2"/>
</dbReference>
<feature type="compositionally biased region" description="Polar residues" evidence="15">
    <location>
        <begin position="3801"/>
        <end position="3815"/>
    </location>
</feature>
<dbReference type="RefSeq" id="XP_012946043.2">
    <property type="nucleotide sequence ID" value="XM_013090589.2"/>
</dbReference>
<dbReference type="GeneID" id="101851170"/>
<evidence type="ECO:0000256" key="9">
    <source>
        <dbReference type="ARBA" id="ARBA00022837"/>
    </source>
</evidence>
<dbReference type="Proteomes" id="UP000694888">
    <property type="component" value="Unplaced"/>
</dbReference>
<dbReference type="CDD" id="cd02334">
    <property type="entry name" value="ZZ_dystrophin"/>
    <property type="match status" value="1"/>
</dbReference>
<evidence type="ECO:0000256" key="5">
    <source>
        <dbReference type="ARBA" id="ARBA00022723"/>
    </source>
</evidence>
<keyword evidence="5" id="KW-0479">Metal-binding</keyword>
<evidence type="ECO:0000256" key="7">
    <source>
        <dbReference type="ARBA" id="ARBA00022771"/>
    </source>
</evidence>
<organism evidence="19 20">
    <name type="scientific">Aplysia californica</name>
    <name type="common">California sea hare</name>
    <dbReference type="NCBI Taxonomy" id="6500"/>
    <lineage>
        <taxon>Eukaryota</taxon>
        <taxon>Metazoa</taxon>
        <taxon>Spiralia</taxon>
        <taxon>Lophotrochozoa</taxon>
        <taxon>Mollusca</taxon>
        <taxon>Gastropoda</taxon>
        <taxon>Heterobranchia</taxon>
        <taxon>Euthyneura</taxon>
        <taxon>Tectipleura</taxon>
        <taxon>Aplysiida</taxon>
        <taxon>Aplysioidea</taxon>
        <taxon>Aplysiidae</taxon>
        <taxon>Aplysia</taxon>
    </lineage>
</organism>
<dbReference type="CDD" id="cd21186">
    <property type="entry name" value="CH_DMD-like_rpt1"/>
    <property type="match status" value="1"/>
</dbReference>
<dbReference type="PROSITE" id="PS00019">
    <property type="entry name" value="ACTININ_1"/>
    <property type="match status" value="1"/>
</dbReference>
<dbReference type="InterPro" id="IPR018159">
    <property type="entry name" value="Spectrin/alpha-actinin"/>
</dbReference>
<dbReference type="SMART" id="SM00291">
    <property type="entry name" value="ZnF_ZZ"/>
    <property type="match status" value="1"/>
</dbReference>
<feature type="coiled-coil region" evidence="14">
    <location>
        <begin position="2097"/>
        <end position="2151"/>
    </location>
</feature>
<feature type="coiled-coil region" evidence="14">
    <location>
        <begin position="1614"/>
        <end position="1641"/>
    </location>
</feature>
<dbReference type="Pfam" id="PF00307">
    <property type="entry name" value="CH"/>
    <property type="match status" value="2"/>
</dbReference>
<dbReference type="SMART" id="SM00150">
    <property type="entry name" value="SPEC"/>
    <property type="match status" value="20"/>
</dbReference>
<dbReference type="InterPro" id="IPR001202">
    <property type="entry name" value="WW_dom"/>
</dbReference>
<reference evidence="20" key="1">
    <citation type="submission" date="2025-08" db="UniProtKB">
        <authorList>
            <consortium name="RefSeq"/>
        </authorList>
    </citation>
    <scope>IDENTIFICATION</scope>
</reference>
<feature type="compositionally biased region" description="Polar residues" evidence="15">
    <location>
        <begin position="3490"/>
        <end position="3503"/>
    </location>
</feature>
<dbReference type="PROSITE" id="PS50020">
    <property type="entry name" value="WW_DOMAIN_2"/>
    <property type="match status" value="1"/>
</dbReference>
<comment type="subcellular location">
    <subcellularLocation>
        <location evidence="2">Cell membrane</location>
        <location evidence="2">Sarcolemma</location>
        <topology evidence="2">Peripheral membrane protein</topology>
        <orientation evidence="2">Cytoplasmic side</orientation>
    </subcellularLocation>
    <subcellularLocation>
        <location evidence="1">Cytoplasm</location>
        <location evidence="1">Cytoskeleton</location>
    </subcellularLocation>
</comment>
<dbReference type="Pfam" id="PF09069">
    <property type="entry name" value="EF-hand_3"/>
    <property type="match status" value="1"/>
</dbReference>
<evidence type="ECO:0000256" key="8">
    <source>
        <dbReference type="ARBA" id="ARBA00022833"/>
    </source>
</evidence>
<dbReference type="CDD" id="cd00201">
    <property type="entry name" value="WW"/>
    <property type="match status" value="1"/>
</dbReference>
<keyword evidence="7 13" id="KW-0863">Zinc-finger</keyword>
<feature type="compositionally biased region" description="Low complexity" evidence="15">
    <location>
        <begin position="3772"/>
        <end position="3789"/>
    </location>
</feature>
<dbReference type="InterPro" id="IPR001589">
    <property type="entry name" value="Actinin_actin-bd_CS"/>
</dbReference>
<dbReference type="Gene3D" id="3.30.60.90">
    <property type="match status" value="1"/>
</dbReference>
<dbReference type="CDD" id="cd16242">
    <property type="entry name" value="EFh_DMD_like"/>
    <property type="match status" value="1"/>
</dbReference>
<evidence type="ECO:0000256" key="12">
    <source>
        <dbReference type="ARBA" id="ARBA00023212"/>
    </source>
</evidence>
<dbReference type="PROSITE" id="PS00020">
    <property type="entry name" value="ACTININ_2"/>
    <property type="match status" value="1"/>
</dbReference>
<dbReference type="InterPro" id="IPR035436">
    <property type="entry name" value="Dystrophin/utrophin"/>
</dbReference>
<dbReference type="InterPro" id="IPR036872">
    <property type="entry name" value="CH_dom_sf"/>
</dbReference>